<name>A0A8X8A419_POPTO</name>
<dbReference type="AlphaFoldDB" id="A0A8X8A419"/>
<keyword evidence="3" id="KW-1185">Reference proteome</keyword>
<gene>
    <name evidence="2" type="ORF">POTOM_015990</name>
</gene>
<evidence type="ECO:0000256" key="1">
    <source>
        <dbReference type="ARBA" id="ARBA00006974"/>
    </source>
</evidence>
<reference evidence="2" key="1">
    <citation type="journal article" date="2020" name="bioRxiv">
        <title>Hybrid origin of Populus tomentosa Carr. identified through genome sequencing and phylogenomic analysis.</title>
        <authorList>
            <person name="An X."/>
            <person name="Gao K."/>
            <person name="Chen Z."/>
            <person name="Li J."/>
            <person name="Yang X."/>
            <person name="Yang X."/>
            <person name="Zhou J."/>
            <person name="Guo T."/>
            <person name="Zhao T."/>
            <person name="Huang S."/>
            <person name="Miao D."/>
            <person name="Khan W.U."/>
            <person name="Rao P."/>
            <person name="Ye M."/>
            <person name="Lei B."/>
            <person name="Liao W."/>
            <person name="Wang J."/>
            <person name="Ji L."/>
            <person name="Li Y."/>
            <person name="Guo B."/>
            <person name="Mustafa N.S."/>
            <person name="Li S."/>
            <person name="Yun Q."/>
            <person name="Keller S.R."/>
            <person name="Mao J."/>
            <person name="Zhang R."/>
            <person name="Strauss S.H."/>
        </authorList>
    </citation>
    <scope>NUCLEOTIDE SEQUENCE</scope>
    <source>
        <strain evidence="2">GM15</strain>
        <tissue evidence="2">Leaf</tissue>
    </source>
</reference>
<sequence>MGFRFPGIVNAKQILKRILLSEDTSNVPKGHLAVYVGETQKKRFTVPISYLKHPSFQNLLSQAEEEFGFDHSMGGLTIPCSEEVFTGLILSM</sequence>
<dbReference type="OrthoDB" id="625231at2759"/>
<evidence type="ECO:0000313" key="3">
    <source>
        <dbReference type="Proteomes" id="UP000886885"/>
    </source>
</evidence>
<proteinExistence type="inferred from homology"/>
<dbReference type="PANTHER" id="PTHR31929">
    <property type="entry name" value="SAUR-LIKE AUXIN-RESPONSIVE PROTEIN FAMILY-RELATED"/>
    <property type="match status" value="1"/>
</dbReference>
<accession>A0A8X8A419</accession>
<comment type="caution">
    <text evidence="2">The sequence shown here is derived from an EMBL/GenBank/DDBJ whole genome shotgun (WGS) entry which is preliminary data.</text>
</comment>
<dbReference type="Pfam" id="PF02519">
    <property type="entry name" value="Auxin_inducible"/>
    <property type="match status" value="1"/>
</dbReference>
<dbReference type="GO" id="GO:0009733">
    <property type="term" value="P:response to auxin"/>
    <property type="evidence" value="ECO:0007669"/>
    <property type="project" value="InterPro"/>
</dbReference>
<dbReference type="InterPro" id="IPR003676">
    <property type="entry name" value="SAUR_fam"/>
</dbReference>
<dbReference type="EMBL" id="JAAWWB010000007">
    <property type="protein sequence ID" value="KAG6779597.1"/>
    <property type="molecule type" value="Genomic_DNA"/>
</dbReference>
<evidence type="ECO:0008006" key="4">
    <source>
        <dbReference type="Google" id="ProtNLM"/>
    </source>
</evidence>
<comment type="similarity">
    <text evidence="1">Belongs to the ARG7 family.</text>
</comment>
<protein>
    <recommendedName>
        <fullName evidence="4">SAUR family protein</fullName>
    </recommendedName>
</protein>
<dbReference type="Proteomes" id="UP000886885">
    <property type="component" value="Chromosome 4A"/>
</dbReference>
<organism evidence="2 3">
    <name type="scientific">Populus tomentosa</name>
    <name type="common">Chinese white poplar</name>
    <dbReference type="NCBI Taxonomy" id="118781"/>
    <lineage>
        <taxon>Eukaryota</taxon>
        <taxon>Viridiplantae</taxon>
        <taxon>Streptophyta</taxon>
        <taxon>Embryophyta</taxon>
        <taxon>Tracheophyta</taxon>
        <taxon>Spermatophyta</taxon>
        <taxon>Magnoliopsida</taxon>
        <taxon>eudicotyledons</taxon>
        <taxon>Gunneridae</taxon>
        <taxon>Pentapetalae</taxon>
        <taxon>rosids</taxon>
        <taxon>fabids</taxon>
        <taxon>Malpighiales</taxon>
        <taxon>Salicaceae</taxon>
        <taxon>Saliceae</taxon>
        <taxon>Populus</taxon>
    </lineage>
</organism>
<evidence type="ECO:0000313" key="2">
    <source>
        <dbReference type="EMBL" id="KAG6779597.1"/>
    </source>
</evidence>